<dbReference type="GO" id="GO:0000139">
    <property type="term" value="C:Golgi membrane"/>
    <property type="evidence" value="ECO:0007669"/>
    <property type="project" value="TreeGrafter"/>
</dbReference>
<dbReference type="InterPro" id="IPR008630">
    <property type="entry name" value="Glyco_trans_34"/>
</dbReference>
<dbReference type="EMBL" id="JACCJB010000007">
    <property type="protein sequence ID" value="KAF6225897.1"/>
    <property type="molecule type" value="Genomic_DNA"/>
</dbReference>
<comment type="similarity">
    <text evidence="1">Belongs to the glycosyltransferase 34 family.</text>
</comment>
<gene>
    <name evidence="4" type="ORF">HO133_009900</name>
</gene>
<evidence type="ECO:0000313" key="4">
    <source>
        <dbReference type="EMBL" id="KAF6225897.1"/>
    </source>
</evidence>
<evidence type="ECO:0008006" key="6">
    <source>
        <dbReference type="Google" id="ProtNLM"/>
    </source>
</evidence>
<dbReference type="SUPFAM" id="SSF53448">
    <property type="entry name" value="Nucleotide-diphospho-sugar transferases"/>
    <property type="match status" value="1"/>
</dbReference>
<keyword evidence="2" id="KW-0328">Glycosyltransferase</keyword>
<keyword evidence="5" id="KW-1185">Reference proteome</keyword>
<evidence type="ECO:0000256" key="1">
    <source>
        <dbReference type="ARBA" id="ARBA00005664"/>
    </source>
</evidence>
<reference evidence="4 5" key="1">
    <citation type="journal article" date="2020" name="Genomics">
        <title>Complete, high-quality genomes from long-read metagenomic sequencing of two wolf lichen thalli reveals enigmatic genome architecture.</title>
        <authorList>
            <person name="McKenzie S.K."/>
            <person name="Walston R.F."/>
            <person name="Allen J.L."/>
        </authorList>
    </citation>
    <scope>NUCLEOTIDE SEQUENCE [LARGE SCALE GENOMIC DNA]</scope>
    <source>
        <strain evidence="4">WasteWater1</strain>
    </source>
</reference>
<dbReference type="GO" id="GO:0006487">
    <property type="term" value="P:protein N-linked glycosylation"/>
    <property type="evidence" value="ECO:0007669"/>
    <property type="project" value="TreeGrafter"/>
</dbReference>
<sequence length="372" mass="42846">MAARRRPLFFIAVPALVFIYFFSFTGKHSGPFTYPPPIPPSESLGTHAGLENCTDDFDASYEGLRVRQATMLYEGDKDKLRGIYERCVETHRKHGDRWGVPTHVLSHALYEDNSYFNKPAYLQSLIMVELAKPAAKRADWIVWFDGDSVIMNPEIPWTIFLPPSDLHDYHILGTQDNNGFNAGMLILRIDQWTVRVLSQVLALPVLQPSVGLPFYDQSALDWVFQLPANQEHFIFQPRHWWNRYFFTGDGDQPGEMLLHFAGIGAQSGGGSQEKSAVMRKYLERAETDPQSWTKDLSKTPYEKETKAFWDDVRDAKETLQKTGKWFRDHPANKHVREVQEAEKVLRETLLREADKVDWLSGNTTQLQKLLRD</sequence>
<dbReference type="GO" id="GO:0016757">
    <property type="term" value="F:glycosyltransferase activity"/>
    <property type="evidence" value="ECO:0007669"/>
    <property type="project" value="UniProtKB-KW"/>
</dbReference>
<dbReference type="GeneID" id="59338294"/>
<dbReference type="PANTHER" id="PTHR31306">
    <property type="entry name" value="ALPHA-1,6-MANNOSYLTRANSFERASE MNN11-RELATED"/>
    <property type="match status" value="1"/>
</dbReference>
<comment type="caution">
    <text evidence="4">The sequence shown here is derived from an EMBL/GenBank/DDBJ whole genome shotgun (WGS) entry which is preliminary data.</text>
</comment>
<dbReference type="PANTHER" id="PTHR31306:SF8">
    <property type="entry name" value="GLYCOSYLTRANSFERASE FAMILY 34 PROTEIN"/>
    <property type="match status" value="1"/>
</dbReference>
<proteinExistence type="inferred from homology"/>
<dbReference type="RefSeq" id="XP_037154606.1">
    <property type="nucleotide sequence ID" value="XM_037300758.1"/>
</dbReference>
<dbReference type="Proteomes" id="UP000593566">
    <property type="component" value="Unassembled WGS sequence"/>
</dbReference>
<protein>
    <recommendedName>
        <fullName evidence="6">Glycosyltransferase family 34 protein</fullName>
    </recommendedName>
</protein>
<evidence type="ECO:0000256" key="3">
    <source>
        <dbReference type="ARBA" id="ARBA00022679"/>
    </source>
</evidence>
<keyword evidence="3" id="KW-0808">Transferase</keyword>
<dbReference type="Gene3D" id="3.90.550.10">
    <property type="entry name" value="Spore Coat Polysaccharide Biosynthesis Protein SpsA, Chain A"/>
    <property type="match status" value="1"/>
</dbReference>
<evidence type="ECO:0000256" key="2">
    <source>
        <dbReference type="ARBA" id="ARBA00022676"/>
    </source>
</evidence>
<organism evidence="4 5">
    <name type="scientific">Letharia lupina</name>
    <dbReference type="NCBI Taxonomy" id="560253"/>
    <lineage>
        <taxon>Eukaryota</taxon>
        <taxon>Fungi</taxon>
        <taxon>Dikarya</taxon>
        <taxon>Ascomycota</taxon>
        <taxon>Pezizomycotina</taxon>
        <taxon>Lecanoromycetes</taxon>
        <taxon>OSLEUM clade</taxon>
        <taxon>Lecanoromycetidae</taxon>
        <taxon>Lecanorales</taxon>
        <taxon>Lecanorineae</taxon>
        <taxon>Parmeliaceae</taxon>
        <taxon>Letharia</taxon>
    </lineage>
</organism>
<dbReference type="AlphaFoldDB" id="A0A8H6CM43"/>
<name>A0A8H6CM43_9LECA</name>
<accession>A0A8H6CM43</accession>
<evidence type="ECO:0000313" key="5">
    <source>
        <dbReference type="Proteomes" id="UP000593566"/>
    </source>
</evidence>
<dbReference type="InterPro" id="IPR029044">
    <property type="entry name" value="Nucleotide-diphossugar_trans"/>
</dbReference>